<organism evidence="13 14">
    <name type="scientific">Mycoplasma iguanae</name>
    <dbReference type="NCBI Taxonomy" id="292461"/>
    <lineage>
        <taxon>Bacteria</taxon>
        <taxon>Bacillati</taxon>
        <taxon>Mycoplasmatota</taxon>
        <taxon>Mollicutes</taxon>
        <taxon>Mycoplasmataceae</taxon>
        <taxon>Mycoplasma</taxon>
    </lineage>
</organism>
<comment type="pathway">
    <text evidence="2 8">Protein biosynthesis; polypeptide chain elongation.</text>
</comment>
<evidence type="ECO:0000256" key="2">
    <source>
        <dbReference type="ARBA" id="ARBA00004815"/>
    </source>
</evidence>
<dbReference type="InterPro" id="IPR012340">
    <property type="entry name" value="NA-bd_OB-fold"/>
</dbReference>
<dbReference type="InterPro" id="IPR015365">
    <property type="entry name" value="Elong-fact-P_C"/>
</dbReference>
<dbReference type="Gene3D" id="2.40.50.140">
    <property type="entry name" value="Nucleic acid-binding proteins"/>
    <property type="match status" value="2"/>
</dbReference>
<dbReference type="PANTHER" id="PTHR30053:SF12">
    <property type="entry name" value="ELONGATION FACTOR P (EF-P) FAMILY PROTEIN"/>
    <property type="match status" value="1"/>
</dbReference>
<dbReference type="SUPFAM" id="SSF50249">
    <property type="entry name" value="Nucleic acid-binding proteins"/>
    <property type="match status" value="2"/>
</dbReference>
<gene>
    <name evidence="8 13" type="primary">efp</name>
    <name evidence="13" type="ORF">NV226_01660</name>
</gene>
<dbReference type="Gene3D" id="2.30.30.30">
    <property type="match status" value="1"/>
</dbReference>
<dbReference type="SUPFAM" id="SSF50104">
    <property type="entry name" value="Translation proteins SH3-like domain"/>
    <property type="match status" value="1"/>
</dbReference>
<dbReference type="Pfam" id="PF09285">
    <property type="entry name" value="Elong-fact-P_C"/>
    <property type="match status" value="1"/>
</dbReference>
<dbReference type="NCBIfam" id="NF001810">
    <property type="entry name" value="PRK00529.1"/>
    <property type="match status" value="1"/>
</dbReference>
<dbReference type="Pfam" id="PF08207">
    <property type="entry name" value="EFP_N"/>
    <property type="match status" value="1"/>
</dbReference>
<evidence type="ECO:0000256" key="8">
    <source>
        <dbReference type="HAMAP-Rule" id="MF_00141"/>
    </source>
</evidence>
<evidence type="ECO:0000259" key="11">
    <source>
        <dbReference type="SMART" id="SM00841"/>
    </source>
</evidence>
<dbReference type="InterPro" id="IPR001059">
    <property type="entry name" value="Transl_elong_P/YeiP_cen"/>
</dbReference>
<feature type="domain" description="Elongation factor P C-terminal" evidence="11">
    <location>
        <begin position="129"/>
        <end position="184"/>
    </location>
</feature>
<comment type="similarity">
    <text evidence="3 8 10">Belongs to the elongation factor P family.</text>
</comment>
<dbReference type="Pfam" id="PF01132">
    <property type="entry name" value="EFP"/>
    <property type="match status" value="1"/>
</dbReference>
<dbReference type="InterPro" id="IPR014722">
    <property type="entry name" value="Rib_uL2_dom2"/>
</dbReference>
<dbReference type="RefSeq" id="WP_258211169.1">
    <property type="nucleotide sequence ID" value="NZ_CP102734.1"/>
</dbReference>
<accession>A0ABY5RAI0</accession>
<dbReference type="InterPro" id="IPR013185">
    <property type="entry name" value="Transl_elong_KOW-like"/>
</dbReference>
<keyword evidence="14" id="KW-1185">Reference proteome</keyword>
<dbReference type="NCBIfam" id="TIGR00038">
    <property type="entry name" value="efp"/>
    <property type="match status" value="1"/>
</dbReference>
<evidence type="ECO:0000256" key="3">
    <source>
        <dbReference type="ARBA" id="ARBA00009479"/>
    </source>
</evidence>
<evidence type="ECO:0000313" key="14">
    <source>
        <dbReference type="Proteomes" id="UP001059252"/>
    </source>
</evidence>
<dbReference type="HAMAP" id="MF_00141">
    <property type="entry name" value="EF_P"/>
    <property type="match status" value="1"/>
</dbReference>
<evidence type="ECO:0000313" key="13">
    <source>
        <dbReference type="EMBL" id="UVD81995.1"/>
    </source>
</evidence>
<evidence type="ECO:0000256" key="4">
    <source>
        <dbReference type="ARBA" id="ARBA00022490"/>
    </source>
</evidence>
<dbReference type="CDD" id="cd04470">
    <property type="entry name" value="S1_EF-P_repeat_1"/>
    <property type="match status" value="1"/>
</dbReference>
<dbReference type="SMART" id="SM01185">
    <property type="entry name" value="EFP"/>
    <property type="match status" value="1"/>
</dbReference>
<evidence type="ECO:0000256" key="1">
    <source>
        <dbReference type="ARBA" id="ARBA00004496"/>
    </source>
</evidence>
<proteinExistence type="inferred from homology"/>
<protein>
    <recommendedName>
        <fullName evidence="8 9">Elongation factor P</fullName>
        <shortName evidence="8">EF-P</shortName>
    </recommendedName>
</protein>
<dbReference type="PANTHER" id="PTHR30053">
    <property type="entry name" value="ELONGATION FACTOR P"/>
    <property type="match status" value="1"/>
</dbReference>
<dbReference type="Proteomes" id="UP001059252">
    <property type="component" value="Chromosome"/>
</dbReference>
<evidence type="ECO:0000256" key="9">
    <source>
        <dbReference type="NCBIfam" id="TIGR00038"/>
    </source>
</evidence>
<dbReference type="InterPro" id="IPR020599">
    <property type="entry name" value="Transl_elong_fac_P/YeiP"/>
</dbReference>
<name>A0ABY5RAI0_9MOLU</name>
<evidence type="ECO:0000256" key="6">
    <source>
        <dbReference type="ARBA" id="ARBA00022917"/>
    </source>
</evidence>
<dbReference type="InterPro" id="IPR011768">
    <property type="entry name" value="Transl_elongation_fac_P"/>
</dbReference>
<keyword evidence="4 8" id="KW-0963">Cytoplasm</keyword>
<reference evidence="13" key="1">
    <citation type="submission" date="2022-08" db="EMBL/GenBank/DDBJ databases">
        <title>Complete genome of Mycoplasma iguanae type strain 2327.</title>
        <authorList>
            <person name="Spergser J."/>
        </authorList>
    </citation>
    <scope>NUCLEOTIDE SEQUENCE</scope>
    <source>
        <strain evidence="13">2327</strain>
    </source>
</reference>
<dbReference type="GO" id="GO:0003746">
    <property type="term" value="F:translation elongation factor activity"/>
    <property type="evidence" value="ECO:0007669"/>
    <property type="project" value="UniProtKB-KW"/>
</dbReference>
<comment type="subcellular location">
    <subcellularLocation>
        <location evidence="1 8">Cytoplasm</location>
    </subcellularLocation>
</comment>
<keyword evidence="5 8" id="KW-0251">Elongation factor</keyword>
<feature type="domain" description="Translation elongation factor P/YeiP central" evidence="12">
    <location>
        <begin position="67"/>
        <end position="121"/>
    </location>
</feature>
<evidence type="ECO:0000259" key="12">
    <source>
        <dbReference type="SMART" id="SM01185"/>
    </source>
</evidence>
<dbReference type="SMART" id="SM00841">
    <property type="entry name" value="Elong-fact-P_C"/>
    <property type="match status" value="1"/>
</dbReference>
<evidence type="ECO:0000256" key="10">
    <source>
        <dbReference type="RuleBase" id="RU004389"/>
    </source>
</evidence>
<dbReference type="PIRSF" id="PIRSF005901">
    <property type="entry name" value="EF-P"/>
    <property type="match status" value="1"/>
</dbReference>
<evidence type="ECO:0000256" key="7">
    <source>
        <dbReference type="ARBA" id="ARBA00025469"/>
    </source>
</evidence>
<evidence type="ECO:0000256" key="5">
    <source>
        <dbReference type="ARBA" id="ARBA00022768"/>
    </source>
</evidence>
<dbReference type="EMBL" id="CP102734">
    <property type="protein sequence ID" value="UVD81995.1"/>
    <property type="molecule type" value="Genomic_DNA"/>
</dbReference>
<keyword evidence="6 8" id="KW-0648">Protein biosynthesis</keyword>
<comment type="function">
    <text evidence="7 8">Involved in peptide bond synthesis. Stimulates efficient translation and peptide-bond synthesis on native or reconstituted 70S ribosomes in vitro. Probably functions indirectly by altering the affinity of the ribosome for aminoacyl-tRNA, thus increasing their reactivity as acceptors for peptidyl transferase.</text>
</comment>
<dbReference type="CDD" id="cd05794">
    <property type="entry name" value="S1_EF-P_repeat_2"/>
    <property type="match status" value="1"/>
</dbReference>
<dbReference type="InterPro" id="IPR008991">
    <property type="entry name" value="Translation_prot_SH3-like_sf"/>
</dbReference>
<sequence>MINVNEFKPGITFQEDNGIFIVLESQHSKQGRGQATVKAKVKNLRTGAITLKSYTGGEKVEKAHIEKVGMNYLYDDGNAIVLMDENTYEQVTIENSKVEWEKNFLIEGQKLSVRKFEDEILDIELPINMELNVTVAPDAVKGNSTSNPQKKITLETGFEMDAPLFIKEGEKIIVSTETGKYVGRATK</sequence>